<dbReference type="PANTHER" id="PTHR13522">
    <property type="entry name" value="U6 SNRNA PHOSPHODIESTERASE 1"/>
    <property type="match status" value="1"/>
</dbReference>
<dbReference type="Proteomes" id="UP000054886">
    <property type="component" value="Unassembled WGS sequence"/>
</dbReference>
<dbReference type="HAMAP" id="MF_03040">
    <property type="entry name" value="USB1"/>
    <property type="match status" value="1"/>
</dbReference>
<reference evidence="7 8" key="1">
    <citation type="submission" date="2015-10" db="EMBL/GenBank/DDBJ databases">
        <title>Draft genomes sequences of Candida glabrata isolates 1A, 1B, 2A, 2B, 3A and 3B.</title>
        <authorList>
            <person name="Haavelsrud O.E."/>
            <person name="Gaustad P."/>
        </authorList>
    </citation>
    <scope>NUCLEOTIDE SEQUENCE [LARGE SCALE GENOMIC DNA]</scope>
    <source>
        <strain evidence="7">910700640</strain>
    </source>
</reference>
<keyword evidence="4 5" id="KW-0539">Nucleus</keyword>
<feature type="active site" description="Proton donor/acceptor" evidence="5">
    <location>
        <position position="256"/>
    </location>
</feature>
<dbReference type="EMBL" id="LLZZ01000106">
    <property type="protein sequence ID" value="KTB07935.1"/>
    <property type="molecule type" value="Genomic_DNA"/>
</dbReference>
<dbReference type="VEuPathDB" id="FungiDB:GVI51_M04257"/>
<evidence type="ECO:0000313" key="7">
    <source>
        <dbReference type="EMBL" id="KTB07935.1"/>
    </source>
</evidence>
<comment type="subcellular location">
    <subcellularLocation>
        <location evidence="5">Nucleus</location>
    </subcellularLocation>
</comment>
<keyword evidence="3" id="KW-0456">Lyase</keyword>
<dbReference type="VEuPathDB" id="FungiDB:B1J91_M04345g"/>
<dbReference type="GO" id="GO:0016829">
    <property type="term" value="F:lyase activity"/>
    <property type="evidence" value="ECO:0007669"/>
    <property type="project" value="UniProtKB-KW"/>
</dbReference>
<dbReference type="GO" id="GO:0034477">
    <property type="term" value="P:U6 snRNA 3'-end processing"/>
    <property type="evidence" value="ECO:0007669"/>
    <property type="project" value="UniProtKB-UniRule"/>
</dbReference>
<keyword evidence="2 5" id="KW-0378">Hydrolase</keyword>
<dbReference type="InterPro" id="IPR027521">
    <property type="entry name" value="Usb1"/>
</dbReference>
<protein>
    <recommendedName>
        <fullName evidence="5">U6 snRNA phosphodiesterase</fullName>
        <ecNumber evidence="5">3.1.4.-</ecNumber>
    </recommendedName>
</protein>
<dbReference type="GO" id="GO:0005634">
    <property type="term" value="C:nucleus"/>
    <property type="evidence" value="ECO:0007669"/>
    <property type="project" value="UniProtKB-SubCell"/>
</dbReference>
<dbReference type="Gene3D" id="3.90.1140.10">
    <property type="entry name" value="Cyclic phosphodiesterase"/>
    <property type="match status" value="1"/>
</dbReference>
<accession>A0A0W0D4B9</accession>
<comment type="function">
    <text evidence="5">Phosphodiesterase responsible for the U6 snRNA 3' end processing. Acts as an exoribonuclease (RNase) responsible for trimming the poly(U) tract of the last nucleotides in the pre-U6 snRNA molecule, leading to the formation of mature U6 snRNA.</text>
</comment>
<sequence length="320" mass="36557">MNILAEYSSESEFESEENLKSQNSEEVIPPIENWEKSGEVSNLEEWQRTHRDDIDTVIKLPPIPSSVYDKYQIPPNTDKYIECTDNGMSLGAIKGSDVFKRNIGKWSCFLYIEYRPSSTEREMISKTLSQFNQSWQKKFPGTDIFEPLHYTTLGVPVPLHISLTKNIPFDSETQRDRFYNILVPKVAQLRQHLVQFEDTLRFYGSPQTTSVFLGYNVAQSVKDNIIKDITDNIESALIDSGLSESDKMVTVPSFSHMSIAKLSNAPKDILDKVGYADSNQMAKQIQDYVEISPNQQPVFYVSSIKMNKNRELLTIPFATP</sequence>
<evidence type="ECO:0000313" key="8">
    <source>
        <dbReference type="Proteomes" id="UP000054886"/>
    </source>
</evidence>
<evidence type="ECO:0000256" key="4">
    <source>
        <dbReference type="ARBA" id="ARBA00023242"/>
    </source>
</evidence>
<dbReference type="PANTHER" id="PTHR13522:SF3">
    <property type="entry name" value="U6 SNRNA PHOSPHODIESTERASE 1"/>
    <property type="match status" value="1"/>
</dbReference>
<dbReference type="VEuPathDB" id="FungiDB:CAGL0M04345g"/>
<dbReference type="EC" id="3.1.4.-" evidence="5"/>
<comment type="similarity">
    <text evidence="5">Belongs to the 2H phosphoesterase superfamily. USB1 family.</text>
</comment>
<evidence type="ECO:0000256" key="2">
    <source>
        <dbReference type="ARBA" id="ARBA00022801"/>
    </source>
</evidence>
<dbReference type="Pfam" id="PF09749">
    <property type="entry name" value="HVSL"/>
    <property type="match status" value="1"/>
</dbReference>
<dbReference type="GO" id="GO:1990838">
    <property type="term" value="F:poly(U)-specific exoribonuclease activity, producing 3' uridine cyclic phosphate ends"/>
    <property type="evidence" value="ECO:0007669"/>
    <property type="project" value="UniProtKB-UniRule"/>
</dbReference>
<feature type="region of interest" description="Disordered" evidence="6">
    <location>
        <begin position="1"/>
        <end position="25"/>
    </location>
</feature>
<dbReference type="VEuPathDB" id="FungiDB:GWK60_M04257"/>
<evidence type="ECO:0000256" key="6">
    <source>
        <dbReference type="SAM" id="MobiDB-lite"/>
    </source>
</evidence>
<gene>
    <name evidence="5" type="primary">USB1</name>
    <name evidence="7" type="ORF">AO440_004044</name>
</gene>
<dbReference type="AlphaFoldDB" id="A0A0W0D4B9"/>
<evidence type="ECO:0000256" key="5">
    <source>
        <dbReference type="HAMAP-Rule" id="MF_03040"/>
    </source>
</evidence>
<evidence type="ECO:0000256" key="1">
    <source>
        <dbReference type="ARBA" id="ARBA00022722"/>
    </source>
</evidence>
<organism evidence="7 8">
    <name type="scientific">Candida glabrata</name>
    <name type="common">Yeast</name>
    <name type="synonym">Torulopsis glabrata</name>
    <dbReference type="NCBI Taxonomy" id="5478"/>
    <lineage>
        <taxon>Eukaryota</taxon>
        <taxon>Fungi</taxon>
        <taxon>Dikarya</taxon>
        <taxon>Ascomycota</taxon>
        <taxon>Saccharomycotina</taxon>
        <taxon>Saccharomycetes</taxon>
        <taxon>Saccharomycetales</taxon>
        <taxon>Saccharomycetaceae</taxon>
        <taxon>Nakaseomyces</taxon>
    </lineage>
</organism>
<evidence type="ECO:0000256" key="3">
    <source>
        <dbReference type="ARBA" id="ARBA00023239"/>
    </source>
</evidence>
<name>A0A0W0D4B9_CANGB</name>
<proteinExistence type="inferred from homology"/>
<comment type="caution">
    <text evidence="7">The sequence shown here is derived from an EMBL/GenBank/DDBJ whole genome shotgun (WGS) entry which is preliminary data.</text>
</comment>
<keyword evidence="1 5" id="KW-0540">Nuclease</keyword>
<feature type="active site" description="Proton donor/acceptor" evidence="5">
    <location>
        <position position="160"/>
    </location>
</feature>